<protein>
    <submittedName>
        <fullName evidence="2">Uncharacterized protein</fullName>
    </submittedName>
</protein>
<organism evidence="2">
    <name type="scientific">Dichomitus squalens</name>
    <dbReference type="NCBI Taxonomy" id="114155"/>
    <lineage>
        <taxon>Eukaryota</taxon>
        <taxon>Fungi</taxon>
        <taxon>Dikarya</taxon>
        <taxon>Basidiomycota</taxon>
        <taxon>Agaricomycotina</taxon>
        <taxon>Agaricomycetes</taxon>
        <taxon>Polyporales</taxon>
        <taxon>Polyporaceae</taxon>
        <taxon>Dichomitus</taxon>
    </lineage>
</organism>
<feature type="region of interest" description="Disordered" evidence="1">
    <location>
        <begin position="31"/>
        <end position="53"/>
    </location>
</feature>
<proteinExistence type="predicted"/>
<evidence type="ECO:0000313" key="2">
    <source>
        <dbReference type="EMBL" id="TBU22029.1"/>
    </source>
</evidence>
<evidence type="ECO:0000256" key="1">
    <source>
        <dbReference type="SAM" id="MobiDB-lite"/>
    </source>
</evidence>
<accession>A0A4Q9M578</accession>
<gene>
    <name evidence="2" type="ORF">BD311DRAFT_782555</name>
</gene>
<reference evidence="2" key="1">
    <citation type="submission" date="2019-01" db="EMBL/GenBank/DDBJ databases">
        <title>Draft genome sequences of three monokaryotic isolates of the white-rot basidiomycete fungus Dichomitus squalens.</title>
        <authorList>
            <consortium name="DOE Joint Genome Institute"/>
            <person name="Lopez S.C."/>
            <person name="Andreopoulos B."/>
            <person name="Pangilinan J."/>
            <person name="Lipzen A."/>
            <person name="Riley R."/>
            <person name="Ahrendt S."/>
            <person name="Ng V."/>
            <person name="Barry K."/>
            <person name="Daum C."/>
            <person name="Grigoriev I.V."/>
            <person name="Hilden K.S."/>
            <person name="Makela M.R."/>
            <person name="de Vries R.P."/>
        </authorList>
    </citation>
    <scope>NUCLEOTIDE SEQUENCE [LARGE SCALE GENOMIC DNA]</scope>
    <source>
        <strain evidence="2">OM18370.1</strain>
    </source>
</reference>
<name>A0A4Q9M578_9APHY</name>
<dbReference type="AlphaFoldDB" id="A0A4Q9M578"/>
<dbReference type="EMBL" id="ML143560">
    <property type="protein sequence ID" value="TBU22029.1"/>
    <property type="molecule type" value="Genomic_DNA"/>
</dbReference>
<sequence>MMVIFRPIPAPGRTALCLLLPIPLDLRVLDPNDEDLRPPFWPPRSSEGARDEC</sequence>
<dbReference type="Proteomes" id="UP000292957">
    <property type="component" value="Unassembled WGS sequence"/>
</dbReference>